<dbReference type="CDD" id="cd15517">
    <property type="entry name" value="PHD_TCF19_like"/>
    <property type="match status" value="1"/>
</dbReference>
<dbReference type="InterPro" id="IPR011011">
    <property type="entry name" value="Znf_FYVE_PHD"/>
</dbReference>
<accession>A0ABM3LVV9</accession>
<dbReference type="SUPFAM" id="SSF46689">
    <property type="entry name" value="Homeodomain-like"/>
    <property type="match status" value="1"/>
</dbReference>
<organism evidence="4 5">
    <name type="scientific">Bicyclus anynana</name>
    <name type="common">Squinting bush brown butterfly</name>
    <dbReference type="NCBI Taxonomy" id="110368"/>
    <lineage>
        <taxon>Eukaryota</taxon>
        <taxon>Metazoa</taxon>
        <taxon>Ecdysozoa</taxon>
        <taxon>Arthropoda</taxon>
        <taxon>Hexapoda</taxon>
        <taxon>Insecta</taxon>
        <taxon>Pterygota</taxon>
        <taxon>Neoptera</taxon>
        <taxon>Endopterygota</taxon>
        <taxon>Lepidoptera</taxon>
        <taxon>Glossata</taxon>
        <taxon>Ditrysia</taxon>
        <taxon>Papilionoidea</taxon>
        <taxon>Nymphalidae</taxon>
        <taxon>Satyrinae</taxon>
        <taxon>Satyrini</taxon>
        <taxon>Mycalesina</taxon>
        <taxon>Bicyclus</taxon>
    </lineage>
</organism>
<dbReference type="PANTHER" id="PTHR19303">
    <property type="entry name" value="TRANSPOSON"/>
    <property type="match status" value="1"/>
</dbReference>
<feature type="compositionally biased region" description="Basic residues" evidence="2">
    <location>
        <begin position="568"/>
        <end position="581"/>
    </location>
</feature>
<dbReference type="Gene3D" id="1.10.10.60">
    <property type="entry name" value="Homeodomain-like"/>
    <property type="match status" value="1"/>
</dbReference>
<name>A0ABM3LVV9_BICAN</name>
<reference evidence="5" key="1">
    <citation type="submission" date="2025-08" db="UniProtKB">
        <authorList>
            <consortium name="RefSeq"/>
        </authorList>
    </citation>
    <scope>IDENTIFICATION</scope>
</reference>
<evidence type="ECO:0000256" key="1">
    <source>
        <dbReference type="ARBA" id="ARBA00004123"/>
    </source>
</evidence>
<keyword evidence="4" id="KW-1185">Reference proteome</keyword>
<gene>
    <name evidence="5" type="primary">LOC128199138</name>
</gene>
<dbReference type="InterPro" id="IPR009057">
    <property type="entry name" value="Homeodomain-like_sf"/>
</dbReference>
<feature type="region of interest" description="Disordered" evidence="2">
    <location>
        <begin position="559"/>
        <end position="618"/>
    </location>
</feature>
<dbReference type="SUPFAM" id="SSF57903">
    <property type="entry name" value="FYVE/PHD zinc finger"/>
    <property type="match status" value="1"/>
</dbReference>
<dbReference type="InterPro" id="IPR004875">
    <property type="entry name" value="DDE_SF_endonuclease_dom"/>
</dbReference>
<sequence>MLILHHIRWRPGPGFSSRDAFASDRRVKFWRHFDLIFRRNKYEMPKTRARKTNKAKWTLDDLANAVKLIEEQKFSIRKAAEMMNIPFASLHKRYKKNIIKPPHLGRYTVFSPEMEKELADTIKKMANLFYGCTPYQIKRAAFEYAEALKLKHNFNTVSRLAGRVWFDGFVTRNNISVRKPEATSINRVTAFNRTEVQQFYTLLEELIEKYKFVPKNIYNCDETGISTVQDPGKILAATGQKRVGSITSWERGKNITLLCAMSATGGYVPPMFIFPRKRMTPTLEKDGPTGAIYKCSDNGWINEELFLQWLKHFTHFTKPSAEEPILLVLDNHASHISLSIYEYCKENHVHMLSLPPHTSHRMQPLDVSFFGPFKAAYRRECDLFIKSQLLQKITPYDVASLVKKAFSNVASMSKGEAGFRATGIFPINPNVFTDEDFLPAEVLQVEPIVVQDVAESTSAVAIDSAPTLPATIELDRNSPIPSTSTAPTLPATIELDRISPIPSTSTFCHTTSESRTDMAPNLTIQNFIQMPKQKTVVKTNGGRKKQHATILTSTPLKDALVDKENKKKEKAAKNKGKRVGKKSNPQKISREKVKKKILQDSNDTSVSDVNTDELCQDDENDDAGDAGNLCLVCGEFGRDNETWYRCTSCGLWAHAECTGWDSAHNYVCDMC</sequence>
<dbReference type="RefSeq" id="XP_052743197.1">
    <property type="nucleotide sequence ID" value="XM_052887237.1"/>
</dbReference>
<dbReference type="Proteomes" id="UP001652582">
    <property type="component" value="Chromosome 19"/>
</dbReference>
<dbReference type="InterPro" id="IPR036397">
    <property type="entry name" value="RNaseH_sf"/>
</dbReference>
<dbReference type="Gene3D" id="3.30.420.10">
    <property type="entry name" value="Ribonuclease H-like superfamily/Ribonuclease H"/>
    <property type="match status" value="1"/>
</dbReference>
<evidence type="ECO:0000313" key="4">
    <source>
        <dbReference type="Proteomes" id="UP001652582"/>
    </source>
</evidence>
<dbReference type="PANTHER" id="PTHR19303:SF74">
    <property type="entry name" value="POGO TRANSPOSABLE ELEMENT WITH KRAB DOMAIN"/>
    <property type="match status" value="1"/>
</dbReference>
<dbReference type="GeneID" id="128199138"/>
<proteinExistence type="predicted"/>
<feature type="domain" description="DDE-1" evidence="3">
    <location>
        <begin position="256"/>
        <end position="381"/>
    </location>
</feature>
<comment type="subcellular location">
    <subcellularLocation>
        <location evidence="1">Nucleus</location>
    </subcellularLocation>
</comment>
<dbReference type="InterPro" id="IPR050863">
    <property type="entry name" value="CenT-Element_Derived"/>
</dbReference>
<feature type="compositionally biased region" description="Polar residues" evidence="2">
    <location>
        <begin position="599"/>
        <end position="609"/>
    </location>
</feature>
<evidence type="ECO:0000259" key="3">
    <source>
        <dbReference type="Pfam" id="PF03184"/>
    </source>
</evidence>
<evidence type="ECO:0000256" key="2">
    <source>
        <dbReference type="SAM" id="MobiDB-lite"/>
    </source>
</evidence>
<dbReference type="Pfam" id="PF03184">
    <property type="entry name" value="DDE_1"/>
    <property type="match status" value="1"/>
</dbReference>
<evidence type="ECO:0000313" key="5">
    <source>
        <dbReference type="RefSeq" id="XP_052743197.1"/>
    </source>
</evidence>
<protein>
    <submittedName>
        <fullName evidence="5">Uncharacterized protein LOC128199138</fullName>
    </submittedName>
</protein>